<evidence type="ECO:0000256" key="1">
    <source>
        <dbReference type="SAM" id="MobiDB-lite"/>
    </source>
</evidence>
<evidence type="ECO:0008006" key="4">
    <source>
        <dbReference type="Google" id="ProtNLM"/>
    </source>
</evidence>
<name>A0ABP9Y0X8_9FUNG</name>
<proteinExistence type="predicted"/>
<feature type="compositionally biased region" description="Low complexity" evidence="1">
    <location>
        <begin position="131"/>
        <end position="154"/>
    </location>
</feature>
<protein>
    <recommendedName>
        <fullName evidence="4">NET domain-containing protein</fullName>
    </recommendedName>
</protein>
<accession>A0ABP9Y0X8</accession>
<feature type="region of interest" description="Disordered" evidence="1">
    <location>
        <begin position="129"/>
        <end position="154"/>
    </location>
</feature>
<dbReference type="Proteomes" id="UP001476247">
    <property type="component" value="Unassembled WGS sequence"/>
</dbReference>
<dbReference type="Gene3D" id="1.20.1270.220">
    <property type="match status" value="1"/>
</dbReference>
<dbReference type="InterPro" id="IPR038336">
    <property type="entry name" value="NET_sf"/>
</dbReference>
<feature type="compositionally biased region" description="Polar residues" evidence="1">
    <location>
        <begin position="441"/>
        <end position="466"/>
    </location>
</feature>
<feature type="compositionally biased region" description="Acidic residues" evidence="1">
    <location>
        <begin position="223"/>
        <end position="241"/>
    </location>
</feature>
<feature type="region of interest" description="Disordered" evidence="1">
    <location>
        <begin position="361"/>
        <end position="504"/>
    </location>
</feature>
<feature type="compositionally biased region" description="Basic residues" evidence="1">
    <location>
        <begin position="398"/>
        <end position="413"/>
    </location>
</feature>
<sequence>MGGVTIAHQPEISTDDNFSSGFPANMKLDASNQVVDNEQFNQLLTTTGQWPTDLPVEDLTGEVQDLMMRESMNSWLQPWMGENAACLAEFDAQMYAQSIQLEDLFGQDQLNFTQDMSQAGFYDELSFAHDSSSPEMSAPTSSASSPSDSSAQISPMVQPATGILIDEPLLEQLNVTEESPVKLDEPVELVQHHEPLVETIEQPTEVINNAALKRRRGSSSSDESSDDGSSSEEESDSEEETTVIPTTVANMNSRRRGSYSSSDDSESDAEPIHRRSRVSSPSGSPYAFMHKRQIEETLLDRITNQLNPEKLPGILPILSSEKASNQQEDEVEIDLSCLAREQLVQVLSYVDACILEQNGGPAVNVDNYITKKPTKKGPRTRPALHVENEEEQSQPQPKNRRPASKPRSRKPCKPRTQSRSELTEDLDADSSSSESVEYETMASSKNGSSNNGPMSMASLSKKNTSGAPLPNKVKGGRRKPSSNAASKPVKKQNRRKGDDDALVTSSVNVFQDPDSIAISRPKRRAAIHKRRLLEEMLAPSDNEAEEDSEDSVLVVYSDEQMDLDVVDNQTIMHQEPVPVQLISNESEVVAIATARTDTEDCEDTDEDIDIMC</sequence>
<dbReference type="EMBL" id="BAABUJ010000016">
    <property type="protein sequence ID" value="GAA5800606.1"/>
    <property type="molecule type" value="Genomic_DNA"/>
</dbReference>
<keyword evidence="3" id="KW-1185">Reference proteome</keyword>
<gene>
    <name evidence="2" type="ORF">HPULCUR_006042</name>
</gene>
<evidence type="ECO:0000313" key="2">
    <source>
        <dbReference type="EMBL" id="GAA5800606.1"/>
    </source>
</evidence>
<evidence type="ECO:0000313" key="3">
    <source>
        <dbReference type="Proteomes" id="UP001476247"/>
    </source>
</evidence>
<comment type="caution">
    <text evidence="2">The sequence shown here is derived from an EMBL/GenBank/DDBJ whole genome shotgun (WGS) entry which is preliminary data.</text>
</comment>
<feature type="region of interest" description="Disordered" evidence="1">
    <location>
        <begin position="211"/>
        <end position="287"/>
    </location>
</feature>
<reference evidence="2 3" key="1">
    <citation type="submission" date="2024-04" db="EMBL/GenBank/DDBJ databases">
        <title>genome sequences of Mucor flavus KT1a and Helicostylum pulchrum KT1b strains isolation_sourced from the surface of a dry-aged beef.</title>
        <authorList>
            <person name="Toyotome T."/>
            <person name="Hosono M."/>
            <person name="Torimaru M."/>
            <person name="Fukuda K."/>
            <person name="Mikami N."/>
        </authorList>
    </citation>
    <scope>NUCLEOTIDE SEQUENCE [LARGE SCALE GENOMIC DNA]</scope>
    <source>
        <strain evidence="2 3">KT1b</strain>
    </source>
</reference>
<organism evidence="2 3">
    <name type="scientific">Helicostylum pulchrum</name>
    <dbReference type="NCBI Taxonomy" id="562976"/>
    <lineage>
        <taxon>Eukaryota</taxon>
        <taxon>Fungi</taxon>
        <taxon>Fungi incertae sedis</taxon>
        <taxon>Mucoromycota</taxon>
        <taxon>Mucoromycotina</taxon>
        <taxon>Mucoromycetes</taxon>
        <taxon>Mucorales</taxon>
        <taxon>Mucorineae</taxon>
        <taxon>Mucoraceae</taxon>
        <taxon>Helicostylum</taxon>
    </lineage>
</organism>
<feature type="compositionally biased region" description="Polar residues" evidence="1">
    <location>
        <begin position="243"/>
        <end position="252"/>
    </location>
</feature>